<organism evidence="1">
    <name type="scientific">Lepeophtheirus salmonis</name>
    <name type="common">Salmon louse</name>
    <name type="synonym">Caligus salmonis</name>
    <dbReference type="NCBI Taxonomy" id="72036"/>
    <lineage>
        <taxon>Eukaryota</taxon>
        <taxon>Metazoa</taxon>
        <taxon>Ecdysozoa</taxon>
        <taxon>Arthropoda</taxon>
        <taxon>Crustacea</taxon>
        <taxon>Multicrustacea</taxon>
        <taxon>Hexanauplia</taxon>
        <taxon>Copepoda</taxon>
        <taxon>Siphonostomatoida</taxon>
        <taxon>Caligidae</taxon>
        <taxon>Lepeophtheirus</taxon>
    </lineage>
</organism>
<accession>A0A0K2V0V1</accession>
<protein>
    <submittedName>
        <fullName evidence="1">Uncharacterized protein</fullName>
    </submittedName>
</protein>
<proteinExistence type="predicted"/>
<reference evidence="1" key="1">
    <citation type="submission" date="2014-05" db="EMBL/GenBank/DDBJ databases">
        <authorList>
            <person name="Chronopoulou M."/>
        </authorList>
    </citation>
    <scope>NUCLEOTIDE SEQUENCE</scope>
    <source>
        <tissue evidence="1">Whole organism</tissue>
    </source>
</reference>
<name>A0A0K2V0V1_LEPSM</name>
<dbReference type="EMBL" id="HACA01026406">
    <property type="protein sequence ID" value="CDW43767.1"/>
    <property type="molecule type" value="Transcribed_RNA"/>
</dbReference>
<evidence type="ECO:0000313" key="1">
    <source>
        <dbReference type="EMBL" id="CDW43767.1"/>
    </source>
</evidence>
<dbReference type="AlphaFoldDB" id="A0A0K2V0V1"/>
<sequence>MSGSGRYNLERDTNFLLGLESEILSYESTRQRLFCSSYDHQESYKAQQEDASVLYQGWTENRPTIRCLGTPSCHD</sequence>